<accession>M7AYM6</accession>
<feature type="non-terminal residue" evidence="5">
    <location>
        <position position="226"/>
    </location>
</feature>
<gene>
    <name evidence="5" type="ORF">UY3_18051</name>
</gene>
<dbReference type="Gene3D" id="2.60.40.10">
    <property type="entry name" value="Immunoglobulins"/>
    <property type="match status" value="2"/>
</dbReference>
<dbReference type="STRING" id="8469.M7AYM6"/>
<keyword evidence="1" id="KW-0391">Immunity</keyword>
<dbReference type="SMART" id="SM00409">
    <property type="entry name" value="IG"/>
    <property type="match status" value="2"/>
</dbReference>
<dbReference type="GO" id="GO:0005576">
    <property type="term" value="C:extracellular region"/>
    <property type="evidence" value="ECO:0007669"/>
    <property type="project" value="UniProtKB-ARBA"/>
</dbReference>
<feature type="non-terminal residue" evidence="5">
    <location>
        <position position="1"/>
    </location>
</feature>
<name>M7AYM6_CHEMY</name>
<proteinExistence type="predicted"/>
<dbReference type="InterPro" id="IPR007110">
    <property type="entry name" value="Ig-like_dom"/>
</dbReference>
<dbReference type="AlphaFoldDB" id="M7AYM6"/>
<dbReference type="InterPro" id="IPR013106">
    <property type="entry name" value="Ig_V-set"/>
</dbReference>
<dbReference type="InterPro" id="IPR050199">
    <property type="entry name" value="IgHV"/>
</dbReference>
<reference evidence="6" key="1">
    <citation type="journal article" date="2013" name="Nat. Genet.">
        <title>The draft genomes of soft-shell turtle and green sea turtle yield insights into the development and evolution of the turtle-specific body plan.</title>
        <authorList>
            <person name="Wang Z."/>
            <person name="Pascual-Anaya J."/>
            <person name="Zadissa A."/>
            <person name="Li W."/>
            <person name="Niimura Y."/>
            <person name="Huang Z."/>
            <person name="Li C."/>
            <person name="White S."/>
            <person name="Xiong Z."/>
            <person name="Fang D."/>
            <person name="Wang B."/>
            <person name="Ming Y."/>
            <person name="Chen Y."/>
            <person name="Zheng Y."/>
            <person name="Kuraku S."/>
            <person name="Pignatelli M."/>
            <person name="Herrero J."/>
            <person name="Beal K."/>
            <person name="Nozawa M."/>
            <person name="Li Q."/>
            <person name="Wang J."/>
            <person name="Zhang H."/>
            <person name="Yu L."/>
            <person name="Shigenobu S."/>
            <person name="Wang J."/>
            <person name="Liu J."/>
            <person name="Flicek P."/>
            <person name="Searle S."/>
            <person name="Wang J."/>
            <person name="Kuratani S."/>
            <person name="Yin Y."/>
            <person name="Aken B."/>
            <person name="Zhang G."/>
            <person name="Irie N."/>
        </authorList>
    </citation>
    <scope>NUCLEOTIDE SEQUENCE [LARGE SCALE GENOMIC DNA]</scope>
</reference>
<dbReference type="Pfam" id="PF07686">
    <property type="entry name" value="V-set"/>
    <property type="match status" value="2"/>
</dbReference>
<keyword evidence="3" id="KW-1280">Immunoglobulin</keyword>
<protein>
    <submittedName>
        <fullName evidence="5">Ig heavy chain V region 3</fullName>
    </submittedName>
</protein>
<feature type="domain" description="Ig-like" evidence="4">
    <location>
        <begin position="14"/>
        <end position="113"/>
    </location>
</feature>
<dbReference type="PANTHER" id="PTHR23266">
    <property type="entry name" value="IMMUNOGLOBULIN HEAVY CHAIN"/>
    <property type="match status" value="1"/>
</dbReference>
<dbReference type="PROSITE" id="PS50835">
    <property type="entry name" value="IG_LIKE"/>
    <property type="match status" value="2"/>
</dbReference>
<dbReference type="GO" id="GO:0002250">
    <property type="term" value="P:adaptive immune response"/>
    <property type="evidence" value="ECO:0007669"/>
    <property type="project" value="UniProtKB-KW"/>
</dbReference>
<dbReference type="SUPFAM" id="SSF48726">
    <property type="entry name" value="Immunoglobulin"/>
    <property type="match status" value="2"/>
</dbReference>
<dbReference type="InterPro" id="IPR036179">
    <property type="entry name" value="Ig-like_dom_sf"/>
</dbReference>
<dbReference type="InterPro" id="IPR003599">
    <property type="entry name" value="Ig_sub"/>
</dbReference>
<keyword evidence="2" id="KW-1064">Adaptive immunity</keyword>
<evidence type="ECO:0000256" key="2">
    <source>
        <dbReference type="ARBA" id="ARBA00023130"/>
    </source>
</evidence>
<dbReference type="GO" id="GO:0019814">
    <property type="term" value="C:immunoglobulin complex"/>
    <property type="evidence" value="ECO:0007669"/>
    <property type="project" value="UniProtKB-KW"/>
</dbReference>
<evidence type="ECO:0000313" key="5">
    <source>
        <dbReference type="EMBL" id="EMP24878.1"/>
    </source>
</evidence>
<evidence type="ECO:0000256" key="1">
    <source>
        <dbReference type="ARBA" id="ARBA00022859"/>
    </source>
</evidence>
<evidence type="ECO:0000259" key="4">
    <source>
        <dbReference type="PROSITE" id="PS50835"/>
    </source>
</evidence>
<organism evidence="5 6">
    <name type="scientific">Chelonia mydas</name>
    <name type="common">Green sea-turtle</name>
    <name type="synonym">Chelonia agassizi</name>
    <dbReference type="NCBI Taxonomy" id="8469"/>
    <lineage>
        <taxon>Eukaryota</taxon>
        <taxon>Metazoa</taxon>
        <taxon>Chordata</taxon>
        <taxon>Craniata</taxon>
        <taxon>Vertebrata</taxon>
        <taxon>Euteleostomi</taxon>
        <taxon>Archelosauria</taxon>
        <taxon>Testudinata</taxon>
        <taxon>Testudines</taxon>
        <taxon>Cryptodira</taxon>
        <taxon>Durocryptodira</taxon>
        <taxon>Americhelydia</taxon>
        <taxon>Chelonioidea</taxon>
        <taxon>Cheloniidae</taxon>
        <taxon>Chelonia</taxon>
    </lineage>
</organism>
<evidence type="ECO:0000256" key="3">
    <source>
        <dbReference type="ARBA" id="ARBA00043265"/>
    </source>
</evidence>
<feature type="domain" description="Ig-like" evidence="4">
    <location>
        <begin position="144"/>
        <end position="226"/>
    </location>
</feature>
<dbReference type="EMBL" id="KB597323">
    <property type="protein sequence ID" value="EMP24878.1"/>
    <property type="molecule type" value="Genomic_DNA"/>
</dbReference>
<dbReference type="InterPro" id="IPR013783">
    <property type="entry name" value="Ig-like_fold"/>
</dbReference>
<sequence>VKFVESGGDIKKPGDSLHLSCKTSGFKFGDYWMSWYRLSAGKGLEWVCSMKQSPTSDKYYASSVKGRFTISRDNSKNTAYLQMNNLKPEDTARYYCRDAQCVNVALSSGKNLHLWSEVSVRQIVWGIQSKLDFVASGGEVKMLGDSLRISCKTSGFTFGDYGMTWVRHIPGKGLQWVAYISKSSGDTKSYADSVKGRFTISRDNSRSLLYLHMTNLRREDAAEYYC</sequence>
<dbReference type="SMART" id="SM00406">
    <property type="entry name" value="IGv"/>
    <property type="match status" value="2"/>
</dbReference>
<keyword evidence="6" id="KW-1185">Reference proteome</keyword>
<evidence type="ECO:0000313" key="6">
    <source>
        <dbReference type="Proteomes" id="UP000031443"/>
    </source>
</evidence>
<dbReference type="FunFam" id="2.60.40.10:FF:002198">
    <property type="entry name" value="Immunoglobulin heavy variable 5-2"/>
    <property type="match status" value="1"/>
</dbReference>
<dbReference type="Proteomes" id="UP000031443">
    <property type="component" value="Unassembled WGS sequence"/>
</dbReference>